<name>A4BAY8_9GAMM</name>
<dbReference type="STRING" id="314283.MED297_11315"/>
<dbReference type="EMBL" id="AAOE01000003">
    <property type="protein sequence ID" value="EAR10601.1"/>
    <property type="molecule type" value="Genomic_DNA"/>
</dbReference>
<dbReference type="InterPro" id="IPR036388">
    <property type="entry name" value="WH-like_DNA-bd_sf"/>
</dbReference>
<dbReference type="PROSITE" id="PS50921">
    <property type="entry name" value="ANTAR"/>
    <property type="match status" value="1"/>
</dbReference>
<sequence length="422" mass="47205">MSASTGAVLLHAKQLEIADLKALHTRAMLAGMAGHLIHCLQSERGASSIYIASRGTRFQHNREQLIGESRTIANLLISTLETVLSEPALANRKIANQLAWVILGLEAMEPFRADVTALKVKGDASVTTYSQLISVLINLIFELADTSVHPTISKLLVSLFSLVEGKELAGQERAVGALAFAGGGCKAEHQAKLTHLKENQERNFATFVDFCEHDIGAMIQQLDALQSNATFKAMRQEFYSLTPDTHLDPDRSGDWFDCCSDRISKLWTIQQTLVERIQQLCTEFIDDATKKLENSEELIQQFMNTKNQPPVEPMEFFQQQSLAHENSNFRLNVSQKATQSAHPLYDLVQQQSQQLAQAESDLQTAQQMLEDRKLIERAKGVLMAKMDISEEAAHRELRSSAMRHNQRLVEIADTILNIDHWG</sequence>
<organism evidence="2 3">
    <name type="scientific">Reinekea blandensis MED297</name>
    <dbReference type="NCBI Taxonomy" id="314283"/>
    <lineage>
        <taxon>Bacteria</taxon>
        <taxon>Pseudomonadati</taxon>
        <taxon>Pseudomonadota</taxon>
        <taxon>Gammaproteobacteria</taxon>
        <taxon>Oceanospirillales</taxon>
        <taxon>Saccharospirillaceae</taxon>
        <taxon>Reinekea</taxon>
    </lineage>
</organism>
<dbReference type="SMART" id="SM01012">
    <property type="entry name" value="ANTAR"/>
    <property type="match status" value="1"/>
</dbReference>
<dbReference type="HOGENOM" id="CLU_052982_0_0_6"/>
<evidence type="ECO:0000259" key="1">
    <source>
        <dbReference type="PROSITE" id="PS50921"/>
    </source>
</evidence>
<dbReference type="GO" id="GO:0003723">
    <property type="term" value="F:RNA binding"/>
    <property type="evidence" value="ECO:0007669"/>
    <property type="project" value="InterPro"/>
</dbReference>
<dbReference type="SUPFAM" id="SSF52172">
    <property type="entry name" value="CheY-like"/>
    <property type="match status" value="1"/>
</dbReference>
<dbReference type="Gene3D" id="1.10.10.10">
    <property type="entry name" value="Winged helix-like DNA-binding domain superfamily/Winged helix DNA-binding domain"/>
    <property type="match status" value="1"/>
</dbReference>
<dbReference type="Pfam" id="PF08376">
    <property type="entry name" value="NIT"/>
    <property type="match status" value="1"/>
</dbReference>
<comment type="caution">
    <text evidence="2">The sequence shown here is derived from an EMBL/GenBank/DDBJ whole genome shotgun (WGS) entry which is preliminary data.</text>
</comment>
<dbReference type="InterPro" id="IPR011006">
    <property type="entry name" value="CheY-like_superfamily"/>
</dbReference>
<keyword evidence="3" id="KW-1185">Reference proteome</keyword>
<reference evidence="2 3" key="1">
    <citation type="submission" date="2006-02" db="EMBL/GenBank/DDBJ databases">
        <authorList>
            <person name="Pinhassi J."/>
            <person name="Pedros-Alio C."/>
            <person name="Ferriera S."/>
            <person name="Johnson J."/>
            <person name="Kravitz S."/>
            <person name="Halpern A."/>
            <person name="Remington K."/>
            <person name="Beeson K."/>
            <person name="Tran B."/>
            <person name="Rogers Y.-H."/>
            <person name="Friedman R."/>
            <person name="Venter J.C."/>
        </authorList>
    </citation>
    <scope>NUCLEOTIDE SEQUENCE [LARGE SCALE GENOMIC DNA]</scope>
    <source>
        <strain evidence="2 3">MED297</strain>
    </source>
</reference>
<dbReference type="RefSeq" id="WP_008041815.1">
    <property type="nucleotide sequence ID" value="NZ_CH724149.1"/>
</dbReference>
<proteinExistence type="predicted"/>
<dbReference type="Pfam" id="PF03861">
    <property type="entry name" value="ANTAR"/>
    <property type="match status" value="1"/>
</dbReference>
<protein>
    <submittedName>
        <fullName evidence="2">Nitrate-and nitrite-responsive positive regulator</fullName>
    </submittedName>
</protein>
<evidence type="ECO:0000313" key="3">
    <source>
        <dbReference type="Proteomes" id="UP000005953"/>
    </source>
</evidence>
<dbReference type="InterPro" id="IPR005561">
    <property type="entry name" value="ANTAR"/>
</dbReference>
<dbReference type="Proteomes" id="UP000005953">
    <property type="component" value="Unassembled WGS sequence"/>
</dbReference>
<dbReference type="OrthoDB" id="9782798at2"/>
<feature type="domain" description="ANTAR" evidence="1">
    <location>
        <begin position="355"/>
        <end position="416"/>
    </location>
</feature>
<evidence type="ECO:0000313" key="2">
    <source>
        <dbReference type="EMBL" id="EAR10601.1"/>
    </source>
</evidence>
<gene>
    <name evidence="2" type="ORF">MED297_11315</name>
</gene>
<dbReference type="AlphaFoldDB" id="A4BAY8"/>
<dbReference type="InterPro" id="IPR013587">
    <property type="entry name" value="Nitrate/nitrite_sensing"/>
</dbReference>
<accession>A4BAY8</accession>